<name>A0A2P4ZF21_9HYPO</name>
<accession>A0A2P4ZF21</accession>
<dbReference type="Proteomes" id="UP000054821">
    <property type="component" value="Unassembled WGS sequence"/>
</dbReference>
<sequence length="625" mass="72520">MKPIDHALKFTCKTIAEEIMGLDFQVNPINFSTGYSDQWRVNAARFHNMQAYFTYAAVSMLQGPRPTPENDDGDGNADQKDPRESQDENVIGEIVSDDTQDHDQDPYPEQAQEQDEEDDQDEDEDDDEDQGEDQDEENPSEQVLLPPCCTDAIVEEVAQRYPDFKPILEMIMSGRDITTQGQHFGLVPTFKRQAVLYTLELALQHGSIPEDWYDHMFHRPRQLFALQKRFPPWLCCLTEYEFFDVIRQSVTTCFTKRQYEDYWDKPHLSGFGRREYTQGKYRFSAAALAIRFLSRLSVDLRMHLRKIRLHEDSVSVAYPETHAQGLIRFCIENPKLRIERRLDLWRNVFQSLPCTDEVESFDFTLEKSWITDTTNSGRGPGLWSLTLTDKVALWIMEALALVPLGMPKESFTLVLDGGEAPEQCSEIFQQIVQRDATWQAAWEMVAANEFAEESFSNKRIHHCYTMDGFPEAMRDMENDLHGFIQCTFDLRPNVWDVDKETEKFRLLTLQQSHAMPVDHQMFFQPPEPLPSWRDLLAENILPEFFGEQAIVEGEVDYDRYLEGSDDEESENHELGPNASDENYAKILKQRDDLLMERLAQGFMFFNLPDPSSDSDDDDDDDDDDD</sequence>
<evidence type="ECO:0000313" key="3">
    <source>
        <dbReference type="Proteomes" id="UP000054821"/>
    </source>
</evidence>
<feature type="compositionally biased region" description="Basic and acidic residues" evidence="1">
    <location>
        <begin position="77"/>
        <end position="86"/>
    </location>
</feature>
<feature type="compositionally biased region" description="Acidic residues" evidence="1">
    <location>
        <begin position="112"/>
        <end position="139"/>
    </location>
</feature>
<gene>
    <name evidence="2" type="ORF">TGAM01_v208151</name>
</gene>
<feature type="region of interest" description="Disordered" evidence="1">
    <location>
        <begin position="605"/>
        <end position="625"/>
    </location>
</feature>
<comment type="caution">
    <text evidence="2">The sequence shown here is derived from an EMBL/GenBank/DDBJ whole genome shotgun (WGS) entry which is preliminary data.</text>
</comment>
<feature type="compositionally biased region" description="Acidic residues" evidence="1">
    <location>
        <begin position="612"/>
        <end position="625"/>
    </location>
</feature>
<keyword evidence="3" id="KW-1185">Reference proteome</keyword>
<evidence type="ECO:0000313" key="2">
    <source>
        <dbReference type="EMBL" id="PON22896.1"/>
    </source>
</evidence>
<protein>
    <submittedName>
        <fullName evidence="2">Uncharacterized protein</fullName>
    </submittedName>
</protein>
<dbReference type="GeneID" id="29989528"/>
<organism evidence="2 3">
    <name type="scientific">Trichoderma gamsii</name>
    <dbReference type="NCBI Taxonomy" id="398673"/>
    <lineage>
        <taxon>Eukaryota</taxon>
        <taxon>Fungi</taxon>
        <taxon>Dikarya</taxon>
        <taxon>Ascomycota</taxon>
        <taxon>Pezizomycotina</taxon>
        <taxon>Sordariomycetes</taxon>
        <taxon>Hypocreomycetidae</taxon>
        <taxon>Hypocreales</taxon>
        <taxon>Hypocreaceae</taxon>
        <taxon>Trichoderma</taxon>
    </lineage>
</organism>
<proteinExistence type="predicted"/>
<dbReference type="AlphaFoldDB" id="A0A2P4ZF21"/>
<dbReference type="RefSeq" id="XP_024404971.1">
    <property type="nucleotide sequence ID" value="XM_024550264.1"/>
</dbReference>
<dbReference type="EMBL" id="JPDN02000033">
    <property type="protein sequence ID" value="PON22896.1"/>
    <property type="molecule type" value="Genomic_DNA"/>
</dbReference>
<evidence type="ECO:0000256" key="1">
    <source>
        <dbReference type="SAM" id="MobiDB-lite"/>
    </source>
</evidence>
<feature type="region of interest" description="Disordered" evidence="1">
    <location>
        <begin position="62"/>
        <end position="146"/>
    </location>
</feature>
<reference evidence="2 3" key="1">
    <citation type="journal article" date="2016" name="Genome Announc.">
        <title>Draft Whole-Genome Sequence of Trichoderma gamsii T6085, a Promising Biocontrol Agent of Fusarium Head Blight on Wheat.</title>
        <authorList>
            <person name="Baroncelli R."/>
            <person name="Zapparata A."/>
            <person name="Piaggeschi G."/>
            <person name="Sarrocco S."/>
            <person name="Vannacci G."/>
        </authorList>
    </citation>
    <scope>NUCLEOTIDE SEQUENCE [LARGE SCALE GENOMIC DNA]</scope>
    <source>
        <strain evidence="2 3">T6085</strain>
    </source>
</reference>